<dbReference type="EMBL" id="PVTQ01000008">
    <property type="protein sequence ID" value="PRY88239.1"/>
    <property type="molecule type" value="Genomic_DNA"/>
</dbReference>
<evidence type="ECO:0000313" key="2">
    <source>
        <dbReference type="EMBL" id="PRY88239.1"/>
    </source>
</evidence>
<feature type="chain" id="PRO_5015399432" evidence="1">
    <location>
        <begin position="21"/>
        <end position="212"/>
    </location>
</feature>
<dbReference type="OrthoDB" id="7877072at2"/>
<dbReference type="RefSeq" id="WP_106265238.1">
    <property type="nucleotide sequence ID" value="NZ_PVTQ01000008.1"/>
</dbReference>
<feature type="signal peptide" evidence="1">
    <location>
        <begin position="1"/>
        <end position="20"/>
    </location>
</feature>
<dbReference type="Proteomes" id="UP000238392">
    <property type="component" value="Unassembled WGS sequence"/>
</dbReference>
<comment type="caution">
    <text evidence="2">The sequence shown here is derived from an EMBL/GenBank/DDBJ whole genome shotgun (WGS) entry which is preliminary data.</text>
</comment>
<keyword evidence="3" id="KW-1185">Reference proteome</keyword>
<reference evidence="2 3" key="1">
    <citation type="submission" date="2018-03" db="EMBL/GenBank/DDBJ databases">
        <title>Genomic Encyclopedia of Archaeal and Bacterial Type Strains, Phase II (KMG-II): from individual species to whole genera.</title>
        <authorList>
            <person name="Goeker M."/>
        </authorList>
    </citation>
    <scope>NUCLEOTIDE SEQUENCE [LARGE SCALE GENOMIC DNA]</scope>
    <source>
        <strain evidence="2 3">DSM 100212</strain>
    </source>
</reference>
<sequence length="212" mass="21811">MRTLPVLASLLLASAAPALADVCDYRPSALISGAGAAVKNVDAADLGAKAVSFYTLTHEVTGATMLGTSAAGASVAGGSGLLGGSSGALGAMAAIATAPATLIAAAVVGTGVAAYEGACYFTVERLKDPEAIRGILKNLEENADPEYLRLTQIDGKEYLLIAKEHDGAGRAIDWTRYRVSKLYIEDGILMHSDLGRNSKIGRVQMVQAEAEE</sequence>
<accession>A0A2T0WNG5</accession>
<dbReference type="AlphaFoldDB" id="A0A2T0WNG5"/>
<evidence type="ECO:0000256" key="1">
    <source>
        <dbReference type="SAM" id="SignalP"/>
    </source>
</evidence>
<gene>
    <name evidence="2" type="ORF">CLV74_10843</name>
</gene>
<evidence type="ECO:0000313" key="3">
    <source>
        <dbReference type="Proteomes" id="UP000238392"/>
    </source>
</evidence>
<name>A0A2T0WNG5_9RHOB</name>
<proteinExistence type="predicted"/>
<organism evidence="2 3">
    <name type="scientific">Donghicola tyrosinivorans</name>
    <dbReference type="NCBI Taxonomy" id="1652492"/>
    <lineage>
        <taxon>Bacteria</taxon>
        <taxon>Pseudomonadati</taxon>
        <taxon>Pseudomonadota</taxon>
        <taxon>Alphaproteobacteria</taxon>
        <taxon>Rhodobacterales</taxon>
        <taxon>Roseobacteraceae</taxon>
        <taxon>Donghicola</taxon>
    </lineage>
</organism>
<keyword evidence="1" id="KW-0732">Signal</keyword>
<protein>
    <submittedName>
        <fullName evidence="2">Uncharacterized protein</fullName>
    </submittedName>
</protein>